<dbReference type="InterPro" id="IPR036188">
    <property type="entry name" value="FAD/NAD-bd_sf"/>
</dbReference>
<keyword evidence="6" id="KW-0285">Flavoprotein</keyword>
<evidence type="ECO:0000256" key="4">
    <source>
        <dbReference type="ARBA" id="ARBA00048448"/>
    </source>
</evidence>
<feature type="domain" description="Amine oxidase" evidence="7">
    <location>
        <begin position="51"/>
        <end position="482"/>
    </location>
</feature>
<organism evidence="8 9">
    <name type="scientific">Aspergillus nanangensis</name>
    <dbReference type="NCBI Taxonomy" id="2582783"/>
    <lineage>
        <taxon>Eukaryota</taxon>
        <taxon>Fungi</taxon>
        <taxon>Dikarya</taxon>
        <taxon>Ascomycota</taxon>
        <taxon>Pezizomycotina</taxon>
        <taxon>Eurotiomycetes</taxon>
        <taxon>Eurotiomycetidae</taxon>
        <taxon>Eurotiales</taxon>
        <taxon>Aspergillaceae</taxon>
        <taxon>Aspergillus</taxon>
        <taxon>Aspergillus subgen. Circumdati</taxon>
    </lineage>
</organism>
<evidence type="ECO:0000256" key="3">
    <source>
        <dbReference type="ARBA" id="ARBA00023002"/>
    </source>
</evidence>
<reference evidence="8" key="2">
    <citation type="submission" date="2020-02" db="EMBL/GenBank/DDBJ databases">
        <authorList>
            <person name="Gilchrist C.L.M."/>
            <person name="Chooi Y.-H."/>
        </authorList>
    </citation>
    <scope>NUCLEOTIDE SEQUENCE</scope>
    <source>
        <strain evidence="8">MST-FP2251</strain>
    </source>
</reference>
<dbReference type="PANTHER" id="PTHR43563">
    <property type="entry name" value="AMINE OXIDASE"/>
    <property type="match status" value="1"/>
</dbReference>
<dbReference type="PANTHER" id="PTHR43563:SF1">
    <property type="entry name" value="AMINE OXIDASE [FLAVIN-CONTAINING] B"/>
    <property type="match status" value="1"/>
</dbReference>
<dbReference type="Gene3D" id="3.50.50.60">
    <property type="entry name" value="FAD/NAD(P)-binding domain"/>
    <property type="match status" value="2"/>
</dbReference>
<dbReference type="GO" id="GO:0097621">
    <property type="term" value="F:monoamine oxidase activity"/>
    <property type="evidence" value="ECO:0007669"/>
    <property type="project" value="UniProtKB-EC"/>
</dbReference>
<dbReference type="InterPro" id="IPR002937">
    <property type="entry name" value="Amino_oxidase"/>
</dbReference>
<name>A0AAD4CF63_ASPNN</name>
<protein>
    <recommendedName>
        <fullName evidence="6">Amine oxidase</fullName>
        <ecNumber evidence="6">1.4.3.-</ecNumber>
    </recommendedName>
</protein>
<evidence type="ECO:0000313" key="9">
    <source>
        <dbReference type="Proteomes" id="UP001194746"/>
    </source>
</evidence>
<evidence type="ECO:0000256" key="6">
    <source>
        <dbReference type="RuleBase" id="RU362067"/>
    </source>
</evidence>
<dbReference type="SUPFAM" id="SSF51905">
    <property type="entry name" value="FAD/NAD(P)-binding domain"/>
    <property type="match status" value="1"/>
</dbReference>
<keyword evidence="6" id="KW-0274">FAD</keyword>
<dbReference type="PRINTS" id="PR00757">
    <property type="entry name" value="AMINEOXDASEF"/>
</dbReference>
<comment type="caution">
    <text evidence="8">The sequence shown here is derived from an EMBL/GenBank/DDBJ whole genome shotgun (WGS) entry which is preliminary data.</text>
</comment>
<dbReference type="EMBL" id="VCAU01000098">
    <property type="protein sequence ID" value="KAF9885315.1"/>
    <property type="molecule type" value="Genomic_DNA"/>
</dbReference>
<feature type="binding site" evidence="5">
    <location>
        <begin position="70"/>
        <end position="71"/>
    </location>
    <ligand>
        <name>FAD</name>
        <dbReference type="ChEBI" id="CHEBI:57692"/>
    </ligand>
</feature>
<comment type="catalytic activity">
    <reaction evidence="4">
        <text>a secondary aliphatic amine + O2 + H2O = a primary amine + an aldehyde + H2O2</text>
        <dbReference type="Rhea" id="RHEA:26414"/>
        <dbReference type="ChEBI" id="CHEBI:15377"/>
        <dbReference type="ChEBI" id="CHEBI:15379"/>
        <dbReference type="ChEBI" id="CHEBI:16240"/>
        <dbReference type="ChEBI" id="CHEBI:17478"/>
        <dbReference type="ChEBI" id="CHEBI:58855"/>
        <dbReference type="ChEBI" id="CHEBI:65296"/>
        <dbReference type="EC" id="1.4.3.4"/>
    </reaction>
</comment>
<evidence type="ECO:0000259" key="7">
    <source>
        <dbReference type="Pfam" id="PF01593"/>
    </source>
</evidence>
<gene>
    <name evidence="8" type="ORF">FE257_013032</name>
</gene>
<feature type="binding site" evidence="5">
    <location>
        <position position="285"/>
    </location>
    <ligand>
        <name>FAD</name>
        <dbReference type="ChEBI" id="CHEBI:57692"/>
    </ligand>
</feature>
<evidence type="ECO:0000256" key="1">
    <source>
        <dbReference type="ARBA" id="ARBA00001974"/>
    </source>
</evidence>
<comment type="cofactor">
    <cofactor evidence="1 6">
        <name>FAD</name>
        <dbReference type="ChEBI" id="CHEBI:57692"/>
    </cofactor>
</comment>
<proteinExistence type="inferred from homology"/>
<evidence type="ECO:0000256" key="2">
    <source>
        <dbReference type="ARBA" id="ARBA00005995"/>
    </source>
</evidence>
<keyword evidence="9" id="KW-1185">Reference proteome</keyword>
<evidence type="ECO:0000313" key="8">
    <source>
        <dbReference type="EMBL" id="KAF9885315.1"/>
    </source>
</evidence>
<reference evidence="8" key="1">
    <citation type="journal article" date="2019" name="Beilstein J. Org. Chem.">
        <title>Nanangenines: drimane sesquiterpenoids as the dominant metabolite cohort of a novel Australian fungus, Aspergillus nanangensis.</title>
        <authorList>
            <person name="Lacey H.J."/>
            <person name="Gilchrist C.L.M."/>
            <person name="Crombie A."/>
            <person name="Kalaitzis J.A."/>
            <person name="Vuong D."/>
            <person name="Rutledge P.J."/>
            <person name="Turner P."/>
            <person name="Pitt J.I."/>
            <person name="Lacey E."/>
            <person name="Chooi Y.H."/>
            <person name="Piggott A.M."/>
        </authorList>
    </citation>
    <scope>NUCLEOTIDE SEQUENCE</scope>
    <source>
        <strain evidence="8">MST-FP2251</strain>
    </source>
</reference>
<dbReference type="Proteomes" id="UP001194746">
    <property type="component" value="Unassembled WGS sequence"/>
</dbReference>
<comment type="similarity">
    <text evidence="2 6">Belongs to the flavin monoamine oxidase family.</text>
</comment>
<evidence type="ECO:0000256" key="5">
    <source>
        <dbReference type="PIRSR" id="PIRSR601613-1"/>
    </source>
</evidence>
<accession>A0AAD4CF63</accession>
<dbReference type="Gene3D" id="3.90.660.10">
    <property type="match status" value="2"/>
</dbReference>
<keyword evidence="3 6" id="KW-0560">Oxidoreductase</keyword>
<dbReference type="AlphaFoldDB" id="A0AAD4CF63"/>
<dbReference type="InterPro" id="IPR050703">
    <property type="entry name" value="Flavin_MAO"/>
</dbReference>
<dbReference type="Pfam" id="PF01593">
    <property type="entry name" value="Amino_oxidase"/>
    <property type="match status" value="1"/>
</dbReference>
<feature type="binding site" evidence="5">
    <location>
        <position position="391"/>
    </location>
    <ligand>
        <name>substrate</name>
    </ligand>
</feature>
<dbReference type="EC" id="1.4.3.-" evidence="6"/>
<sequence>MMKTTTDGYSWTPAQGTQKGGFKCGGVISPPEKRSSTSKVYDVVVVGAGYAGLAAARDLITSKQSVLLLEARDRVGGRTYTLKDDDGFLYEMGGTWVTHHFAYLLKEMTRYNMDRDLIISRHEGHENDYYTINVEGAKPRKLSHEEAGKILQNAWDVFVNIDGEFGHRICPLPHAQLDNIRVRRQEVEEIDKLSCKERLDQVQHLLTAEGVGLLSALLLNIGGGTLENFGFWDIIRSQALLIHSSLNFTDIWSTYKLREGQSSLARRMFNESADFGLEYAFNTEVTSIIDKTHTSLGCVKVTTTRNESLMARRVICTIPLNVLKTIHFSPPLSSKRQEAINIGHVNFMSKIHGVAEGSGLASWNGSAVPGNLVVGYSDGVTPGGDAHIVGFGGDERNTFTPEREPEKVVAAFNGLHPMKIKKTVFHNWCTDPYSNGGPAWWPPQYMSKYQDELQSPHGAVSFASGDWAHGWRASIDGALDQGALCGIRVLRELHHLDSTRSREEKL</sequence>
<dbReference type="InterPro" id="IPR001613">
    <property type="entry name" value="Flavin_amine_oxidase"/>
</dbReference>